<dbReference type="GO" id="GO:0015184">
    <property type="term" value="F:L-cystine transmembrane transporter activity"/>
    <property type="evidence" value="ECO:0007669"/>
    <property type="project" value="TreeGrafter"/>
</dbReference>
<evidence type="ECO:0000256" key="1">
    <source>
        <dbReference type="ARBA" id="ARBA00004155"/>
    </source>
</evidence>
<accession>A0A9W8DWG5</accession>
<evidence type="ECO:0000256" key="6">
    <source>
        <dbReference type="ARBA" id="ARBA00022847"/>
    </source>
</evidence>
<sequence length="259" mass="28998">MLLSYQYIIYSSKAAVADFDLFGGVEGLSIDFLVYNAYGFLCYSVYNLILFFGTNVDDKNLGRDPKHSSNLVRFNDVFFACHGFLISAFVFGQSLVYHRTPEQKTSLVAKILAGVFTVGILITILSTSLLNFAYFLSYIKLVCSTIKYIPQAWINYKRKSTVGWSIHNIILDFTGGVLSFSQLILDAGLEGDIKKAFTNPGKLGLGLLSIAFDILFIVQHYILYVKQRQDVEAGEQEPELVNDDNGYSRIVTHSEADDL</sequence>
<proteinExistence type="inferred from homology"/>
<dbReference type="Proteomes" id="UP001150538">
    <property type="component" value="Unassembled WGS sequence"/>
</dbReference>
<dbReference type="Gene3D" id="1.20.1280.290">
    <property type="match status" value="1"/>
</dbReference>
<evidence type="ECO:0000313" key="13">
    <source>
        <dbReference type="Proteomes" id="UP001150538"/>
    </source>
</evidence>
<dbReference type="SMART" id="SM00679">
    <property type="entry name" value="CTNS"/>
    <property type="match status" value="1"/>
</dbReference>
<organism evidence="12 13">
    <name type="scientific">Mycoemilia scoparia</name>
    <dbReference type="NCBI Taxonomy" id="417184"/>
    <lineage>
        <taxon>Eukaryota</taxon>
        <taxon>Fungi</taxon>
        <taxon>Fungi incertae sedis</taxon>
        <taxon>Zoopagomycota</taxon>
        <taxon>Kickxellomycotina</taxon>
        <taxon>Kickxellomycetes</taxon>
        <taxon>Kickxellales</taxon>
        <taxon>Kickxellaceae</taxon>
        <taxon>Mycoemilia</taxon>
    </lineage>
</organism>
<evidence type="ECO:0000256" key="10">
    <source>
        <dbReference type="ARBA" id="ARBA00048473"/>
    </source>
</evidence>
<keyword evidence="6" id="KW-0769">Symport</keyword>
<feature type="transmembrane region" description="Helical" evidence="11">
    <location>
        <begin position="107"/>
        <end position="126"/>
    </location>
</feature>
<gene>
    <name evidence="12" type="ORF">H4219_001122</name>
</gene>
<dbReference type="FunFam" id="1.20.1280.290:FF:000016">
    <property type="entry name" value="Cystinosin homolog"/>
    <property type="match status" value="1"/>
</dbReference>
<feature type="transmembrane region" description="Helical" evidence="11">
    <location>
        <begin position="32"/>
        <end position="54"/>
    </location>
</feature>
<protein>
    <recommendedName>
        <fullName evidence="14">Cystinosin</fullName>
    </recommendedName>
</protein>
<keyword evidence="4 11" id="KW-0812">Transmembrane</keyword>
<dbReference type="AlphaFoldDB" id="A0A9W8DWG5"/>
<dbReference type="InterPro" id="IPR006603">
    <property type="entry name" value="PQ-loop_rpt"/>
</dbReference>
<keyword evidence="8 11" id="KW-0472">Membrane</keyword>
<evidence type="ECO:0000256" key="7">
    <source>
        <dbReference type="ARBA" id="ARBA00022989"/>
    </source>
</evidence>
<keyword evidence="3" id="KW-0813">Transport</keyword>
<comment type="catalytic activity">
    <reaction evidence="10">
        <text>L-cystine(out) + H(+)(out) = L-cystine(in) + H(+)(in)</text>
        <dbReference type="Rhea" id="RHEA:66172"/>
        <dbReference type="ChEBI" id="CHEBI:15378"/>
        <dbReference type="ChEBI" id="CHEBI:35491"/>
    </reaction>
    <physiologicalReaction direction="left-to-right" evidence="10">
        <dbReference type="Rhea" id="RHEA:66173"/>
    </physiologicalReaction>
</comment>
<evidence type="ECO:0000313" key="12">
    <source>
        <dbReference type="EMBL" id="KAJ1920723.1"/>
    </source>
</evidence>
<dbReference type="EMBL" id="JANBPU010000010">
    <property type="protein sequence ID" value="KAJ1920723.1"/>
    <property type="molecule type" value="Genomic_DNA"/>
</dbReference>
<comment type="similarity">
    <text evidence="2">Belongs to the cystinosin family.</text>
</comment>
<evidence type="ECO:0000256" key="4">
    <source>
        <dbReference type="ARBA" id="ARBA00022692"/>
    </source>
</evidence>
<feature type="transmembrane region" description="Helical" evidence="11">
    <location>
        <begin position="205"/>
        <end position="224"/>
    </location>
</feature>
<dbReference type="InterPro" id="IPR005282">
    <property type="entry name" value="LC_transporter"/>
</dbReference>
<dbReference type="GO" id="GO:0005774">
    <property type="term" value="C:vacuolar membrane"/>
    <property type="evidence" value="ECO:0007669"/>
    <property type="project" value="TreeGrafter"/>
</dbReference>
<feature type="transmembrane region" description="Helical" evidence="11">
    <location>
        <begin position="74"/>
        <end position="95"/>
    </location>
</feature>
<keyword evidence="7 11" id="KW-1133">Transmembrane helix</keyword>
<keyword evidence="9" id="KW-0458">Lysosome</keyword>
<dbReference type="Pfam" id="PF04193">
    <property type="entry name" value="PQ-loop"/>
    <property type="match status" value="1"/>
</dbReference>
<evidence type="ECO:0000256" key="8">
    <source>
        <dbReference type="ARBA" id="ARBA00023136"/>
    </source>
</evidence>
<keyword evidence="13" id="KW-1185">Reference proteome</keyword>
<reference evidence="12" key="1">
    <citation type="submission" date="2022-07" db="EMBL/GenBank/DDBJ databases">
        <title>Phylogenomic reconstructions and comparative analyses of Kickxellomycotina fungi.</title>
        <authorList>
            <person name="Reynolds N.K."/>
            <person name="Stajich J.E."/>
            <person name="Barry K."/>
            <person name="Grigoriev I.V."/>
            <person name="Crous P."/>
            <person name="Smith M.E."/>
        </authorList>
    </citation>
    <scope>NUCLEOTIDE SEQUENCE</scope>
    <source>
        <strain evidence="12">NBRC 100468</strain>
    </source>
</reference>
<evidence type="ECO:0000256" key="9">
    <source>
        <dbReference type="ARBA" id="ARBA00023228"/>
    </source>
</evidence>
<feature type="transmembrane region" description="Helical" evidence="11">
    <location>
        <begin position="162"/>
        <end position="185"/>
    </location>
</feature>
<dbReference type="OrthoDB" id="75720at2759"/>
<comment type="subcellular location">
    <subcellularLocation>
        <location evidence="1">Lysosome membrane</location>
        <topology evidence="1">Multi-pass membrane protein</topology>
    </subcellularLocation>
</comment>
<dbReference type="GO" id="GO:0000324">
    <property type="term" value="C:fungal-type vacuole"/>
    <property type="evidence" value="ECO:0007669"/>
    <property type="project" value="TreeGrafter"/>
</dbReference>
<name>A0A9W8DWG5_9FUNG</name>
<evidence type="ECO:0000256" key="2">
    <source>
        <dbReference type="ARBA" id="ARBA00006855"/>
    </source>
</evidence>
<dbReference type="PANTHER" id="PTHR13131">
    <property type="entry name" value="CYSTINOSIN"/>
    <property type="match status" value="1"/>
</dbReference>
<evidence type="ECO:0000256" key="3">
    <source>
        <dbReference type="ARBA" id="ARBA00022448"/>
    </source>
</evidence>
<keyword evidence="5" id="KW-0677">Repeat</keyword>
<dbReference type="PANTHER" id="PTHR13131:SF5">
    <property type="entry name" value="CYSTINOSIN"/>
    <property type="match status" value="1"/>
</dbReference>
<dbReference type="GO" id="GO:0015293">
    <property type="term" value="F:symporter activity"/>
    <property type="evidence" value="ECO:0007669"/>
    <property type="project" value="UniProtKB-KW"/>
</dbReference>
<evidence type="ECO:0000256" key="5">
    <source>
        <dbReference type="ARBA" id="ARBA00022737"/>
    </source>
</evidence>
<evidence type="ECO:0000256" key="11">
    <source>
        <dbReference type="SAM" id="Phobius"/>
    </source>
</evidence>
<evidence type="ECO:0008006" key="14">
    <source>
        <dbReference type="Google" id="ProtNLM"/>
    </source>
</evidence>
<comment type="caution">
    <text evidence="12">The sequence shown here is derived from an EMBL/GenBank/DDBJ whole genome shotgun (WGS) entry which is preliminary data.</text>
</comment>